<dbReference type="RefSeq" id="WP_027676707.1">
    <property type="nucleotide sequence ID" value="NZ_CP039694.1"/>
</dbReference>
<dbReference type="GO" id="GO:0009824">
    <property type="term" value="F:AMP dimethylallyltransferase activity"/>
    <property type="evidence" value="ECO:0007669"/>
    <property type="project" value="UniProtKB-UniRule"/>
</dbReference>
<evidence type="ECO:0000313" key="9">
    <source>
        <dbReference type="EMBL" id="QYA10339.1"/>
    </source>
</evidence>
<proteinExistence type="predicted"/>
<keyword evidence="8" id="KW-0614">Plasmid</keyword>
<protein>
    <recommendedName>
        <fullName evidence="3 7">Adenylate dimethylallyltransferase</fullName>
        <ecNumber evidence="2 7">2.5.1.27</ecNumber>
    </recommendedName>
    <alternativeName>
        <fullName evidence="7">Isopentenyl transferase</fullName>
    </alternativeName>
</protein>
<dbReference type="EMBL" id="CP039694">
    <property type="protein sequence ID" value="QCJ01003.1"/>
    <property type="molecule type" value="Genomic_DNA"/>
</dbReference>
<reference evidence="8 10" key="1">
    <citation type="submission" date="2019-04" db="EMBL/GenBank/DDBJ databases">
        <title>Complete genome sequence of Agrobacterium larrymoorei CFBP5473.</title>
        <authorList>
            <person name="Haryono M."/>
            <person name="Chou L."/>
            <person name="Lin Y.-C."/>
            <person name="Lai E.-M."/>
            <person name="Kuo C.-H."/>
        </authorList>
    </citation>
    <scope>NUCLEOTIDE SEQUENCE [LARGE SCALE GENOMIC DNA]</scope>
    <source>
        <strain evidence="8 10">CFBP5473</strain>
        <plasmid evidence="8">pTiCFBP5473</plasmid>
        <plasmid evidence="10">pticfbp5473</plasmid>
    </source>
</reference>
<organism evidence="8 10">
    <name type="scientific">Agrobacterium larrymoorei</name>
    <dbReference type="NCBI Taxonomy" id="160699"/>
    <lineage>
        <taxon>Bacteria</taxon>
        <taxon>Pseudomonadati</taxon>
        <taxon>Pseudomonadota</taxon>
        <taxon>Alphaproteobacteria</taxon>
        <taxon>Hyphomicrobiales</taxon>
        <taxon>Rhizobiaceae</taxon>
        <taxon>Rhizobium/Agrobacterium group</taxon>
        <taxon>Agrobacterium</taxon>
    </lineage>
</organism>
<evidence type="ECO:0000313" key="10">
    <source>
        <dbReference type="Proteomes" id="UP000298545"/>
    </source>
</evidence>
<dbReference type="GO" id="GO:0009691">
    <property type="term" value="P:cytokinin biosynthetic process"/>
    <property type="evidence" value="ECO:0007669"/>
    <property type="project" value="UniProtKB-UniRule"/>
</dbReference>
<dbReference type="Gene3D" id="3.40.50.300">
    <property type="entry name" value="P-loop containing nucleotide triphosphate hydrolases"/>
    <property type="match status" value="1"/>
</dbReference>
<geneLocation type="plasmid" evidence="8">
    <name>pTiCFBP5473</name>
</geneLocation>
<comment type="function">
    <text evidence="1">Transfers dimethylallyl groups to AMP as part of the biosynthesis of cytokinin phytohormones.</text>
</comment>
<dbReference type="Proteomes" id="UP000298545">
    <property type="component" value="Plasmid pTiCFBP5473"/>
</dbReference>
<comment type="catalytic activity">
    <reaction evidence="6 7">
        <text>dimethylallyl diphosphate + AMP = N(6)-(dimethylallyl)adenosine 5'-phosphate + diphosphate</text>
        <dbReference type="Rhea" id="RHEA:15285"/>
        <dbReference type="ChEBI" id="CHEBI:33019"/>
        <dbReference type="ChEBI" id="CHEBI:57526"/>
        <dbReference type="ChEBI" id="CHEBI:57623"/>
        <dbReference type="ChEBI" id="CHEBI:456215"/>
        <dbReference type="EC" id="2.5.1.27"/>
    </reaction>
</comment>
<keyword evidence="4 7" id="KW-0808">Transferase</keyword>
<geneLocation type="plasmid" evidence="9 11">
    <name>pTiAF3.44</name>
</geneLocation>
<dbReference type="KEGG" id="alf:CFBP5473_23870"/>
<dbReference type="InterPro" id="IPR027417">
    <property type="entry name" value="P-loop_NTPase"/>
</dbReference>
<reference evidence="9 11" key="2">
    <citation type="submission" date="2021-03" db="EMBL/GenBank/DDBJ databases">
        <title>Rapid diversification of plasmids in a genus of pathogenic and nitrogen fixing bacteria.</title>
        <authorList>
            <person name="Weisberg A.J."/>
            <person name="Miller M."/>
            <person name="Ream W."/>
            <person name="Grunwald N.J."/>
            <person name="Chang J.H."/>
        </authorList>
    </citation>
    <scope>NUCLEOTIDE SEQUENCE [LARGE SCALE GENOMIC DNA]</scope>
    <source>
        <strain evidence="9 11">AF3.44</strain>
        <plasmid evidence="9 11">pTiAF3.44</plasmid>
    </source>
</reference>
<evidence type="ECO:0000256" key="7">
    <source>
        <dbReference type="PIRNR" id="PIRNR000507"/>
    </source>
</evidence>
<dbReference type="AlphaFoldDB" id="A0A4D7E4B1"/>
<keyword evidence="11" id="KW-1185">Reference proteome</keyword>
<evidence type="ECO:0000256" key="6">
    <source>
        <dbReference type="ARBA" id="ARBA00047975"/>
    </source>
</evidence>
<dbReference type="Gene3D" id="1.10.287.890">
    <property type="entry name" value="Crystal structure of tRNA isopentenylpyrophosphate transferase (bh2366) domain"/>
    <property type="match status" value="1"/>
</dbReference>
<evidence type="ECO:0000256" key="4">
    <source>
        <dbReference type="ARBA" id="ARBA00022679"/>
    </source>
</evidence>
<evidence type="ECO:0000313" key="11">
    <source>
        <dbReference type="Proteomes" id="UP000826513"/>
    </source>
</evidence>
<dbReference type="PIRSF" id="PIRSF000507">
    <property type="entry name" value="IPT"/>
    <property type="match status" value="1"/>
</dbReference>
<dbReference type="SUPFAM" id="SSF52540">
    <property type="entry name" value="P-loop containing nucleoside triphosphate hydrolases"/>
    <property type="match status" value="1"/>
</dbReference>
<dbReference type="EMBL" id="CP072169">
    <property type="protein sequence ID" value="QYA10339.1"/>
    <property type="molecule type" value="Genomic_DNA"/>
</dbReference>
<geneLocation type="plasmid" evidence="10">
    <name>pticfbp5473</name>
</geneLocation>
<dbReference type="InterPro" id="IPR002648">
    <property type="entry name" value="Tzs"/>
</dbReference>
<dbReference type="EC" id="2.5.1.27" evidence="2 7"/>
<sequence length="239" mass="26612">MDLHLIFGPTSTGKTAFSIGLSEQSSLPVLALDRVQCCPELSTGSGRPTATELRGTTRLYLEERRLKQGVITAKRAHDQLVETVYTHEAEGGLILEGGSISLLKCMAQSNYWNVGHQWHITRFRLGDEDTFLETAKARVEKMLGSSDRPSLLQELVDLWSDPDLRPALMGIDGYRDAVQFAERNKLEVEELLQLSPSKHSELVFGIAQKYLEYARQQEEAFTLLGPSEGFSQGHPFSGC</sequence>
<dbReference type="STRING" id="1367849.GCA_000518585_04171"/>
<evidence type="ECO:0000256" key="3">
    <source>
        <dbReference type="ARBA" id="ARBA00016587"/>
    </source>
</evidence>
<evidence type="ECO:0000313" key="8">
    <source>
        <dbReference type="EMBL" id="QCJ01003.1"/>
    </source>
</evidence>
<dbReference type="Proteomes" id="UP000826513">
    <property type="component" value="Plasmid pTiAF3.44"/>
</dbReference>
<name>A0A4D7E4B1_9HYPH</name>
<evidence type="ECO:0000256" key="1">
    <source>
        <dbReference type="ARBA" id="ARBA00002623"/>
    </source>
</evidence>
<keyword evidence="5 7" id="KW-0203">Cytokinin biosynthesis</keyword>
<evidence type="ECO:0000256" key="5">
    <source>
        <dbReference type="ARBA" id="ARBA00022712"/>
    </source>
</evidence>
<evidence type="ECO:0000256" key="2">
    <source>
        <dbReference type="ARBA" id="ARBA00012383"/>
    </source>
</evidence>
<accession>A0A4D7E4B1</accession>
<dbReference type="OrthoDB" id="8293568at2"/>
<dbReference type="Pfam" id="PF01745">
    <property type="entry name" value="IPT"/>
    <property type="match status" value="1"/>
</dbReference>
<gene>
    <name evidence="8" type="ORF">CFBP5473_23870</name>
    <name evidence="9" type="ORF">J5285_22540</name>
</gene>